<keyword evidence="2" id="KW-1185">Reference proteome</keyword>
<evidence type="ECO:0000313" key="1">
    <source>
        <dbReference type="EMBL" id="KAG7354155.1"/>
    </source>
</evidence>
<dbReference type="EMBL" id="JAGRRH010000016">
    <property type="protein sequence ID" value="KAG7354155.1"/>
    <property type="molecule type" value="Genomic_DNA"/>
</dbReference>
<dbReference type="OrthoDB" id="205525at2759"/>
<reference evidence="1" key="2">
    <citation type="submission" date="2021-04" db="EMBL/GenBank/DDBJ databases">
        <authorList>
            <person name="Podell S."/>
        </authorList>
    </citation>
    <scope>NUCLEOTIDE SEQUENCE</scope>
    <source>
        <strain evidence="1">Hildebrandi</strain>
    </source>
</reference>
<proteinExistence type="predicted"/>
<gene>
    <name evidence="1" type="ORF">IV203_003511</name>
</gene>
<dbReference type="AlphaFoldDB" id="A0A9K3L1Y2"/>
<dbReference type="Proteomes" id="UP000693970">
    <property type="component" value="Unassembled WGS sequence"/>
</dbReference>
<name>A0A9K3L1Y2_9STRA</name>
<comment type="caution">
    <text evidence="1">The sequence shown here is derived from an EMBL/GenBank/DDBJ whole genome shotgun (WGS) entry which is preliminary data.</text>
</comment>
<protein>
    <submittedName>
        <fullName evidence="1">Uncharacterized protein</fullName>
    </submittedName>
</protein>
<reference evidence="1" key="1">
    <citation type="journal article" date="2021" name="Sci. Rep.">
        <title>Diploid genomic architecture of Nitzschia inconspicua, an elite biomass production diatom.</title>
        <authorList>
            <person name="Oliver A."/>
            <person name="Podell S."/>
            <person name="Pinowska A."/>
            <person name="Traller J.C."/>
            <person name="Smith S.R."/>
            <person name="McClure R."/>
            <person name="Beliaev A."/>
            <person name="Bohutskyi P."/>
            <person name="Hill E.A."/>
            <person name="Rabines A."/>
            <person name="Zheng H."/>
            <person name="Allen L.Z."/>
            <person name="Kuo A."/>
            <person name="Grigoriev I.V."/>
            <person name="Allen A.E."/>
            <person name="Hazlebeck D."/>
            <person name="Allen E.E."/>
        </authorList>
    </citation>
    <scope>NUCLEOTIDE SEQUENCE</scope>
    <source>
        <strain evidence="1">Hildebrandi</strain>
    </source>
</reference>
<evidence type="ECO:0000313" key="2">
    <source>
        <dbReference type="Proteomes" id="UP000693970"/>
    </source>
</evidence>
<sequence length="371" mass="40866">MNIESNAQFDLEMISHISSVHLNYKSKQSPEPMRSLLTAVNTQIQVTVWRWPLQVCPTSRRFLLERVFGLPTDNRLPDKLRRKVTLEMKRVALSVAFLSNHAWSGVSGFSHSAFIAQASWSKLAAHAPGKPTQDFQNHDNLYSRRSLLQNQVASVMVGLAAVTGFPSLSHAESTNGGKSFAPGGTLVEYEVGVTVGNPLASASRKADNSNVVFGQDYYFKFGTAPGFIEKGSTIFPKTMPFTPSQQRYDTMKKYRERVQRGIDLVAGLDGAIQKGDYASIPDGSAPEFSIRPMGLLANGFLASENTGTTNELFLARWYINEIFLDINDIRSATSKDAALKSHAAAKKAMNSYLTLMNRVITPKVGDPFAYV</sequence>
<accession>A0A9K3L1Y2</accession>
<organism evidence="1 2">
    <name type="scientific">Nitzschia inconspicua</name>
    <dbReference type="NCBI Taxonomy" id="303405"/>
    <lineage>
        <taxon>Eukaryota</taxon>
        <taxon>Sar</taxon>
        <taxon>Stramenopiles</taxon>
        <taxon>Ochrophyta</taxon>
        <taxon>Bacillariophyta</taxon>
        <taxon>Bacillariophyceae</taxon>
        <taxon>Bacillariophycidae</taxon>
        <taxon>Bacillariales</taxon>
        <taxon>Bacillariaceae</taxon>
        <taxon>Nitzschia</taxon>
    </lineage>
</organism>